<evidence type="ECO:0000256" key="9">
    <source>
        <dbReference type="ARBA" id="ARBA00023065"/>
    </source>
</evidence>
<reference evidence="16 17" key="1">
    <citation type="journal article" date="2023" name="Nucleic Acids Res.">
        <title>The hologenome of Daphnia magna reveals possible DNA methylation and microbiome-mediated evolution of the host genome.</title>
        <authorList>
            <person name="Chaturvedi A."/>
            <person name="Li X."/>
            <person name="Dhandapani V."/>
            <person name="Marshall H."/>
            <person name="Kissane S."/>
            <person name="Cuenca-Cambronero M."/>
            <person name="Asole G."/>
            <person name="Calvet F."/>
            <person name="Ruiz-Romero M."/>
            <person name="Marangio P."/>
            <person name="Guigo R."/>
            <person name="Rago D."/>
            <person name="Mirbahai L."/>
            <person name="Eastwood N."/>
            <person name="Colbourne J.K."/>
            <person name="Zhou J."/>
            <person name="Mallon E."/>
            <person name="Orsini L."/>
        </authorList>
    </citation>
    <scope>NUCLEOTIDE SEQUENCE [LARGE SCALE GENOMIC DNA]</scope>
    <source>
        <strain evidence="16">LRV0_1</strain>
    </source>
</reference>
<evidence type="ECO:0000256" key="8">
    <source>
        <dbReference type="ARBA" id="ARBA00023053"/>
    </source>
</evidence>
<feature type="transmembrane region" description="Helical" evidence="14">
    <location>
        <begin position="537"/>
        <end position="556"/>
    </location>
</feature>
<keyword evidence="8" id="KW-0915">Sodium</keyword>
<evidence type="ECO:0000256" key="10">
    <source>
        <dbReference type="ARBA" id="ARBA00023136"/>
    </source>
</evidence>
<keyword evidence="17" id="KW-1185">Reference proteome</keyword>
<comment type="similarity">
    <text evidence="3 14">Belongs to the anoctamin family.</text>
</comment>
<dbReference type="PROSITE" id="PS01206">
    <property type="entry name" value="ASC"/>
    <property type="match status" value="1"/>
</dbReference>
<keyword evidence="11 13" id="KW-0739">Sodium transport</keyword>
<evidence type="ECO:0000259" key="15">
    <source>
        <dbReference type="Pfam" id="PF04547"/>
    </source>
</evidence>
<evidence type="ECO:0000256" key="11">
    <source>
        <dbReference type="ARBA" id="ARBA00023201"/>
    </source>
</evidence>
<feature type="transmembrane region" description="Helical" evidence="14">
    <location>
        <begin position="1111"/>
        <end position="1136"/>
    </location>
</feature>
<keyword evidence="10 14" id="KW-0472">Membrane</keyword>
<protein>
    <recommendedName>
        <fullName evidence="14">Anoctamin</fullName>
    </recommendedName>
</protein>
<evidence type="ECO:0000256" key="1">
    <source>
        <dbReference type="ARBA" id="ARBA00004141"/>
    </source>
</evidence>
<dbReference type="Proteomes" id="UP001234178">
    <property type="component" value="Unassembled WGS sequence"/>
</dbReference>
<organism evidence="16 17">
    <name type="scientific">Daphnia magna</name>
    <dbReference type="NCBI Taxonomy" id="35525"/>
    <lineage>
        <taxon>Eukaryota</taxon>
        <taxon>Metazoa</taxon>
        <taxon>Ecdysozoa</taxon>
        <taxon>Arthropoda</taxon>
        <taxon>Crustacea</taxon>
        <taxon>Branchiopoda</taxon>
        <taxon>Diplostraca</taxon>
        <taxon>Cladocera</taxon>
        <taxon>Anomopoda</taxon>
        <taxon>Daphniidae</taxon>
        <taxon>Daphnia</taxon>
    </lineage>
</organism>
<dbReference type="PANTHER" id="PTHR12308">
    <property type="entry name" value="ANOCTAMIN"/>
    <property type="match status" value="1"/>
</dbReference>
<feature type="domain" description="Anoctamin transmembrane" evidence="15">
    <location>
        <begin position="209"/>
        <end position="650"/>
    </location>
</feature>
<keyword evidence="12 13" id="KW-0407">Ion channel</keyword>
<evidence type="ECO:0000313" key="17">
    <source>
        <dbReference type="Proteomes" id="UP001234178"/>
    </source>
</evidence>
<comment type="subcellular location">
    <subcellularLocation>
        <location evidence="1 14">Membrane</location>
        <topology evidence="1 14">Multi-pass membrane protein</topology>
    </subcellularLocation>
</comment>
<keyword evidence="7 14" id="KW-1133">Transmembrane helix</keyword>
<evidence type="ECO:0000256" key="3">
    <source>
        <dbReference type="ARBA" id="ARBA00009671"/>
    </source>
</evidence>
<feature type="transmembrane region" description="Helical" evidence="14">
    <location>
        <begin position="420"/>
        <end position="439"/>
    </location>
</feature>
<dbReference type="InterPro" id="IPR020903">
    <property type="entry name" value="ENaC_CS"/>
</dbReference>
<keyword evidence="5 13" id="KW-0894">Sodium channel</keyword>
<dbReference type="EMBL" id="JAOYFB010000036">
    <property type="protein sequence ID" value="KAK4019699.1"/>
    <property type="molecule type" value="Genomic_DNA"/>
</dbReference>
<keyword evidence="9 13" id="KW-0406">Ion transport</keyword>
<evidence type="ECO:0000256" key="5">
    <source>
        <dbReference type="ARBA" id="ARBA00022461"/>
    </source>
</evidence>
<evidence type="ECO:0000256" key="13">
    <source>
        <dbReference type="RuleBase" id="RU000679"/>
    </source>
</evidence>
<evidence type="ECO:0000313" key="16">
    <source>
        <dbReference type="EMBL" id="KAK4019699.1"/>
    </source>
</evidence>
<dbReference type="InterPro" id="IPR001873">
    <property type="entry name" value="ENaC"/>
</dbReference>
<dbReference type="Gene3D" id="1.10.287.820">
    <property type="entry name" value="Acid-sensing ion channel domain"/>
    <property type="match status" value="1"/>
</dbReference>
<evidence type="ECO:0000256" key="14">
    <source>
        <dbReference type="RuleBase" id="RU280814"/>
    </source>
</evidence>
<comment type="caution">
    <text evidence="16">The sequence shown here is derived from an EMBL/GenBank/DDBJ whole genome shotgun (WGS) entry which is preliminary data.</text>
</comment>
<gene>
    <name evidence="16" type="ORF">OUZ56_001711</name>
</gene>
<evidence type="ECO:0000256" key="7">
    <source>
        <dbReference type="ARBA" id="ARBA00022989"/>
    </source>
</evidence>
<feature type="transmembrane region" description="Helical" evidence="14">
    <location>
        <begin position="324"/>
        <end position="344"/>
    </location>
</feature>
<dbReference type="Pfam" id="PF04547">
    <property type="entry name" value="Anoctamin"/>
    <property type="match status" value="1"/>
</dbReference>
<keyword evidence="4 13" id="KW-0813">Transport</keyword>
<feature type="transmembrane region" description="Helical" evidence="14">
    <location>
        <begin position="696"/>
        <end position="717"/>
    </location>
</feature>
<dbReference type="PRINTS" id="PR01078">
    <property type="entry name" value="AMINACHANNEL"/>
</dbReference>
<evidence type="ECO:0000256" key="2">
    <source>
        <dbReference type="ARBA" id="ARBA00007193"/>
    </source>
</evidence>
<evidence type="ECO:0000256" key="4">
    <source>
        <dbReference type="ARBA" id="ARBA00022448"/>
    </source>
</evidence>
<sequence length="1186" mass="135190">MMNVEDWPVYVLELSTKNAKTEDVSWLLNWILGAFSEYGLQMSSSTPTPGQNLCVFVSISPERLINVATKCRIRTIDGKLPFGSLLSSNPPDEMPLESDEITTLQENNDHDGGEETVMDARSLFTPADILWMIRHEIDSVRSETKQVLQIGSTKMTLFQGQSIVEKLLHKKLINSIYPLHEPESLKRISHGWLINSLKCIAKQLPLNDVRRYYGEGVGFYFAFLEMLTWALLAPTCIGLVHSCYRNTEFEVQILFCVLYMLWAFLLMEFWKRRSNGLCFLWNTKSKYGGGQGEPRANYRGPLRIDPITGQLQPYYPRWKTLIKLYCVSLPIVLLCTLVAFWVMLESIWKETMLMEWTSTWPSDDLFWRGLALCIVSTPTVIYAILVWFANQVYRKLATKLTEWENHRTDSQFESNRVTKLLLFEFVNNFMSLFYIAFYLQDIPMLQWQVALMLLVFQVINQLTETLIPYFNLCYVLSKNTSNPKSTEKDHEVCKTLERLNVKILEPDNFVVQQAQKESLLEPYEGTIEDYLELYIQFGYVVLFVAAYPTASLWAFLNNVAELRVDAFKLVHIHRRPTPARVAHIGAWEPAFRMICSMAVVTNCGLLYVMSLPEIPAVDGGTLPDSPASLVNNWTRAMICVSLDHILLAIQRKNPDANKNWNQDNGVAEIADEFLRNTSIHGMKYIGERNRPVFERILWLSLVIVGCCVSVWMCYLEWTKWSDSPILITRDPSVVTHEPIIFPVITMCSTNKISKKKLADVLQEPKYSWMNYSSLVKTIRYMTKFDGLLSEDEDDDFQQLLQELTKHDIAIADLVEVVRQVPPACKDMVVDCQWKSSVVACEHIMSLRLTDDGYCCSLDVAALDSDVENRSTSTVYNYGVHSALRLILDPNLNDNALSTVSIDGFKILLHNKNEFPDVTERGFIVGSGYENFVALNRFSVSYTPAVQAAPFDRRQCYVDGEGSLKYSQGVNYTRSSCLFECRAEKILQACHCLPYFIKVSVSAPTCKLQAYPCVTKFYVRAIVTASVTVNCMCPATCKDQWFTTEISSAPLSPTGFPATRNFKRISKNRNMDANYSVKLIGLRVFFKYNAGESFTMDVPFGNKELLASVGGILGLGLGFSIISAIELCYFLCCGWFFRTKRSMPKTIANLPSSSKFLRNQRRRPPPVIKVFPDSRVATIAWPNTVSK</sequence>
<dbReference type="InterPro" id="IPR007632">
    <property type="entry name" value="Anoctamin"/>
</dbReference>
<dbReference type="Gene3D" id="1.10.287.770">
    <property type="entry name" value="YojJ-like"/>
    <property type="match status" value="1"/>
</dbReference>
<feature type="transmembrane region" description="Helical" evidence="14">
    <location>
        <begin position="217"/>
        <end position="240"/>
    </location>
</feature>
<dbReference type="InterPro" id="IPR049452">
    <property type="entry name" value="Anoctamin_TM"/>
</dbReference>
<evidence type="ECO:0000256" key="6">
    <source>
        <dbReference type="ARBA" id="ARBA00022692"/>
    </source>
</evidence>
<keyword evidence="6 13" id="KW-0812">Transmembrane</keyword>
<dbReference type="PANTHER" id="PTHR12308:SF74">
    <property type="entry name" value="ANOCTAMIN"/>
    <property type="match status" value="1"/>
</dbReference>
<dbReference type="Pfam" id="PF00858">
    <property type="entry name" value="ASC"/>
    <property type="match status" value="1"/>
</dbReference>
<feature type="transmembrane region" description="Helical" evidence="14">
    <location>
        <begin position="252"/>
        <end position="270"/>
    </location>
</feature>
<accession>A0ABR0A3G8</accession>
<name>A0ABR0A3G8_9CRUS</name>
<comment type="similarity">
    <text evidence="2 13">Belongs to the amiloride-sensitive sodium channel (TC 1.A.6) family.</text>
</comment>
<feature type="transmembrane region" description="Helical" evidence="14">
    <location>
        <begin position="366"/>
        <end position="389"/>
    </location>
</feature>
<proteinExistence type="inferred from homology"/>
<evidence type="ECO:0000256" key="12">
    <source>
        <dbReference type="ARBA" id="ARBA00023303"/>
    </source>
</evidence>